<proteinExistence type="inferred from homology"/>
<dbReference type="GO" id="GO:0042744">
    <property type="term" value="P:hydrogen peroxide catabolic process"/>
    <property type="evidence" value="ECO:0007669"/>
    <property type="project" value="UniProtKB-KW"/>
</dbReference>
<dbReference type="GO" id="GO:0005739">
    <property type="term" value="C:mitochondrion"/>
    <property type="evidence" value="ECO:0007669"/>
    <property type="project" value="TreeGrafter"/>
</dbReference>
<sequence>MEHPACVMARLTGATPPTQESQKVITSAFGHPLSTVDHCLQLDGRPVSSDAALFEKQQTFNRAKTLERMVHPAGSGAYGYFEVTKDMTSYCKAKFLSSVGKKTPIFVRFSTVTFGREFPDSGRNPRGFAVKMYTEDGNYDIVGLNWPIFFVRDPMKGPDVIRSQQRNSENFLLDAEATIDFFAANPESLHAGAMFFSDSGTPVGWRHMDGFGCHTFKWVNAQNEYVFIKYHFVPEVGKKDFTWEQAQLMCGVDPDFAKRDLWEHIESGKTANWTVHVQIMTEQEAKTCSYDPFDVTKVWSHHDFPLHEVGKFVLNKNPENYHRDVEQAAFSPGNLVPGVEPSPDLLLNWRMFFYRDAQYHRLGVNHHQIPVNCPFMAKYCSPQSRDGVGRADANGVGIPTYANTTETKRQQVMPDANWLDVHMSGVLSRGPSSRHEGQDSEYDQVRQFYRGALDTTGRDHLHYNTVKYLRFCSDKVKTAYLEQLEKIDPDYRAGVEAALSKSAAAPISKQIFEQVVAVSEQAATMMP</sequence>
<dbReference type="OrthoDB" id="6880011at2759"/>
<dbReference type="AlphaFoldDB" id="A0A8K1FD53"/>
<evidence type="ECO:0000256" key="3">
    <source>
        <dbReference type="ARBA" id="ARBA00022617"/>
    </source>
</evidence>
<gene>
    <name evidence="10" type="ORF">Poli38472_007215</name>
</gene>
<dbReference type="InterPro" id="IPR024711">
    <property type="entry name" value="Catalase_clade1/3"/>
</dbReference>
<comment type="cofactor">
    <cofactor evidence="8">
        <name>heme</name>
        <dbReference type="ChEBI" id="CHEBI:30413"/>
    </cofactor>
</comment>
<keyword evidence="11" id="KW-1185">Reference proteome</keyword>
<evidence type="ECO:0000256" key="1">
    <source>
        <dbReference type="ARBA" id="ARBA00005329"/>
    </source>
</evidence>
<comment type="caution">
    <text evidence="10">The sequence shown here is derived from an EMBL/GenBank/DDBJ whole genome shotgun (WGS) entry which is preliminary data.</text>
</comment>
<feature type="binding site" description="axial binding residue" evidence="8">
    <location>
        <position position="354"/>
    </location>
    <ligand>
        <name>heme</name>
        <dbReference type="ChEBI" id="CHEBI:30413"/>
    </ligand>
    <ligandPart>
        <name>Fe</name>
        <dbReference type="ChEBI" id="CHEBI:18248"/>
    </ligandPart>
</feature>
<dbReference type="Pfam" id="PF06628">
    <property type="entry name" value="Catalase-rel"/>
    <property type="match status" value="1"/>
</dbReference>
<dbReference type="PROSITE" id="PS00438">
    <property type="entry name" value="CATALASE_2"/>
    <property type="match status" value="1"/>
</dbReference>
<evidence type="ECO:0000259" key="9">
    <source>
        <dbReference type="SMART" id="SM01060"/>
    </source>
</evidence>
<dbReference type="Proteomes" id="UP000794436">
    <property type="component" value="Unassembled WGS sequence"/>
</dbReference>
<dbReference type="GO" id="GO:0042542">
    <property type="term" value="P:response to hydrogen peroxide"/>
    <property type="evidence" value="ECO:0007669"/>
    <property type="project" value="TreeGrafter"/>
</dbReference>
<dbReference type="PRINTS" id="PR00067">
    <property type="entry name" value="CATALASE"/>
</dbReference>
<dbReference type="PANTHER" id="PTHR11465:SF13">
    <property type="entry name" value="CATALASE (EUROFUNG)"/>
    <property type="match status" value="1"/>
</dbReference>
<feature type="domain" description="Catalase core" evidence="9">
    <location>
        <begin position="26"/>
        <end position="409"/>
    </location>
</feature>
<protein>
    <recommendedName>
        <fullName evidence="9">Catalase core domain-containing protein</fullName>
    </recommendedName>
</protein>
<keyword evidence="6 8" id="KW-0408">Iron</keyword>
<dbReference type="PIRSF" id="PIRSF038928">
    <property type="entry name" value="Catalase_clade1-3"/>
    <property type="match status" value="1"/>
</dbReference>
<dbReference type="GO" id="GO:0005777">
    <property type="term" value="C:peroxisome"/>
    <property type="evidence" value="ECO:0007669"/>
    <property type="project" value="TreeGrafter"/>
</dbReference>
<keyword evidence="7" id="KW-0376">Hydrogen peroxide</keyword>
<keyword evidence="2" id="KW-0575">Peroxidase</keyword>
<reference evidence="10" key="1">
    <citation type="submission" date="2019-03" db="EMBL/GenBank/DDBJ databases">
        <title>Long read genome sequence of the mycoparasitic Pythium oligandrum ATCC 38472 isolated from sugarbeet rhizosphere.</title>
        <authorList>
            <person name="Gaulin E."/>
        </authorList>
    </citation>
    <scope>NUCLEOTIDE SEQUENCE</scope>
    <source>
        <strain evidence="10">ATCC 38472_TT</strain>
    </source>
</reference>
<evidence type="ECO:0000313" key="11">
    <source>
        <dbReference type="Proteomes" id="UP000794436"/>
    </source>
</evidence>
<keyword evidence="4 8" id="KW-0479">Metal-binding</keyword>
<keyword evidence="3 8" id="KW-0349">Heme</keyword>
<evidence type="ECO:0000256" key="6">
    <source>
        <dbReference type="ARBA" id="ARBA00023004"/>
    </source>
</evidence>
<dbReference type="GO" id="GO:0004096">
    <property type="term" value="F:catalase activity"/>
    <property type="evidence" value="ECO:0007669"/>
    <property type="project" value="UniProtKB-EC"/>
</dbReference>
<dbReference type="PANTHER" id="PTHR11465">
    <property type="entry name" value="CATALASE"/>
    <property type="match status" value="1"/>
</dbReference>
<dbReference type="GO" id="GO:0020037">
    <property type="term" value="F:heme binding"/>
    <property type="evidence" value="ECO:0007669"/>
    <property type="project" value="InterPro"/>
</dbReference>
<dbReference type="SMART" id="SM01060">
    <property type="entry name" value="Catalase"/>
    <property type="match status" value="1"/>
</dbReference>
<dbReference type="InterPro" id="IPR010582">
    <property type="entry name" value="Catalase_immune_responsive"/>
</dbReference>
<evidence type="ECO:0000313" key="10">
    <source>
        <dbReference type="EMBL" id="TMW59070.1"/>
    </source>
</evidence>
<organism evidence="10 11">
    <name type="scientific">Pythium oligandrum</name>
    <name type="common">Mycoparasitic fungus</name>
    <dbReference type="NCBI Taxonomy" id="41045"/>
    <lineage>
        <taxon>Eukaryota</taxon>
        <taxon>Sar</taxon>
        <taxon>Stramenopiles</taxon>
        <taxon>Oomycota</taxon>
        <taxon>Peronosporomycetes</taxon>
        <taxon>Pythiales</taxon>
        <taxon>Pythiaceae</taxon>
        <taxon>Pythium</taxon>
    </lineage>
</organism>
<comment type="similarity">
    <text evidence="1">Belongs to the catalase family.</text>
</comment>
<evidence type="ECO:0000256" key="7">
    <source>
        <dbReference type="ARBA" id="ARBA00023324"/>
    </source>
</evidence>
<dbReference type="PROSITE" id="PS51402">
    <property type="entry name" value="CATALASE_3"/>
    <property type="match status" value="1"/>
</dbReference>
<evidence type="ECO:0000256" key="2">
    <source>
        <dbReference type="ARBA" id="ARBA00022559"/>
    </source>
</evidence>
<dbReference type="InterPro" id="IPR020835">
    <property type="entry name" value="Catalase_sf"/>
</dbReference>
<dbReference type="EMBL" id="SPLM01000110">
    <property type="protein sequence ID" value="TMW59070.1"/>
    <property type="molecule type" value="Genomic_DNA"/>
</dbReference>
<dbReference type="SUPFAM" id="SSF56634">
    <property type="entry name" value="Heme-dependent catalase-like"/>
    <property type="match status" value="1"/>
</dbReference>
<dbReference type="Pfam" id="PF00199">
    <property type="entry name" value="Catalase"/>
    <property type="match status" value="1"/>
</dbReference>
<dbReference type="GO" id="GO:0046872">
    <property type="term" value="F:metal ion binding"/>
    <property type="evidence" value="ECO:0007669"/>
    <property type="project" value="UniProtKB-KW"/>
</dbReference>
<dbReference type="InterPro" id="IPR024708">
    <property type="entry name" value="Catalase_AS"/>
</dbReference>
<keyword evidence="5" id="KW-0560">Oxidoreductase</keyword>
<dbReference type="Gene3D" id="2.40.180.10">
    <property type="entry name" value="Catalase core domain"/>
    <property type="match status" value="1"/>
</dbReference>
<evidence type="ECO:0000256" key="4">
    <source>
        <dbReference type="ARBA" id="ARBA00022723"/>
    </source>
</evidence>
<evidence type="ECO:0000256" key="5">
    <source>
        <dbReference type="ARBA" id="ARBA00023002"/>
    </source>
</evidence>
<accession>A0A8K1FD53</accession>
<dbReference type="InterPro" id="IPR011614">
    <property type="entry name" value="Catalase_core"/>
</dbReference>
<evidence type="ECO:0000256" key="8">
    <source>
        <dbReference type="PIRSR" id="PIRSR038928-2"/>
    </source>
</evidence>
<name>A0A8K1FD53_PYTOL</name>
<dbReference type="InterPro" id="IPR018028">
    <property type="entry name" value="Catalase"/>
</dbReference>